<dbReference type="Pfam" id="PF04139">
    <property type="entry name" value="Rad9"/>
    <property type="match status" value="1"/>
</dbReference>
<dbReference type="PANTHER" id="PTHR15237">
    <property type="entry name" value="DNA REPAIR PROTEIN RAD9"/>
    <property type="match status" value="1"/>
</dbReference>
<evidence type="ECO:0000256" key="10">
    <source>
        <dbReference type="ARBA" id="ARBA00069752"/>
    </source>
</evidence>
<dbReference type="GO" id="GO:0030896">
    <property type="term" value="C:checkpoint clamp complex"/>
    <property type="evidence" value="ECO:0007669"/>
    <property type="project" value="InterPro"/>
</dbReference>
<sequence>MKCAITGVNIKVFARSIHSLARIGDELHVEPRVDGVSFCTVNSSRSAFASFLYGESFFSQYESGVDAPSGSCSQSSSLQSDAQAVKCKVAMKAFLGAFKSLSNVEKSVERCKIMVDEACSKLLVQLVCRYSVVRNYHLPFIECETLAAVYDESSCPYTVTSPSRLLSDVLVNFQPGQDEVSFKVTPTSASMRNYVDDEPDLTKVIRTELQLENDEFDSFNIASDGEVVFNLKELRAILSFSEPCNLPVKACFSQPGSPVIFGVENKPLFECKFVLATLIPTSVAESQAGTANGASLNTTINNASTALKEKKTRADGKHHVVEHHQPEMPHELDAFDPCVPDNSNLGLNSCHQPPRKEPGSESDDIPLMARSIRALENVKSTEGYNRHSTAERQPANGSTPSCQAQSPARNSLLRRHVEESDMAVLCDGVSVDRTRSPLRDVAEEIRDLGAIDDQLVMPNDVPPEAHSPPLKKKRKHFLFYRCFNSTYNPAEATLRSDVLAPDSDPED</sequence>
<evidence type="ECO:0000256" key="9">
    <source>
        <dbReference type="ARBA" id="ARBA00059283"/>
    </source>
</evidence>
<evidence type="ECO:0000256" key="4">
    <source>
        <dbReference type="ARBA" id="ARBA00022722"/>
    </source>
</evidence>
<organism evidence="13 14">
    <name type="scientific">Hyalella azteca</name>
    <name type="common">Amphipod</name>
    <dbReference type="NCBI Taxonomy" id="294128"/>
    <lineage>
        <taxon>Eukaryota</taxon>
        <taxon>Metazoa</taxon>
        <taxon>Ecdysozoa</taxon>
        <taxon>Arthropoda</taxon>
        <taxon>Crustacea</taxon>
        <taxon>Multicrustacea</taxon>
        <taxon>Malacostraca</taxon>
        <taxon>Eumalacostraca</taxon>
        <taxon>Peracarida</taxon>
        <taxon>Amphipoda</taxon>
        <taxon>Senticaudata</taxon>
        <taxon>Talitrida</taxon>
        <taxon>Talitroidea</taxon>
        <taxon>Hyalellidae</taxon>
        <taxon>Hyalella</taxon>
    </lineage>
</organism>
<dbReference type="InterPro" id="IPR046938">
    <property type="entry name" value="DNA_clamp_sf"/>
</dbReference>
<keyword evidence="3" id="KW-0597">Phosphoprotein</keyword>
<keyword evidence="8" id="KW-0539">Nucleus</keyword>
<evidence type="ECO:0000256" key="3">
    <source>
        <dbReference type="ARBA" id="ARBA00022553"/>
    </source>
</evidence>
<dbReference type="AlphaFoldDB" id="A0A8B7P986"/>
<name>A0A8B7P986_HYAAZ</name>
<dbReference type="GO" id="GO:0006281">
    <property type="term" value="P:DNA repair"/>
    <property type="evidence" value="ECO:0007669"/>
    <property type="project" value="TreeGrafter"/>
</dbReference>
<dbReference type="InterPro" id="IPR007268">
    <property type="entry name" value="Rad9/Ddc1"/>
</dbReference>
<dbReference type="GO" id="GO:0004527">
    <property type="term" value="F:exonuclease activity"/>
    <property type="evidence" value="ECO:0007669"/>
    <property type="project" value="UniProtKB-KW"/>
</dbReference>
<dbReference type="OrthoDB" id="60092at2759"/>
<comment type="similarity">
    <text evidence="2">Belongs to the rad9 family.</text>
</comment>
<protein>
    <recommendedName>
        <fullName evidence="10">Cell cycle checkpoint control protein RAD9A</fullName>
    </recommendedName>
    <alternativeName>
        <fullName evidence="11">DNA repair exonuclease rad9 homolog A</fullName>
    </alternativeName>
</protein>
<keyword evidence="5" id="KW-0227">DNA damage</keyword>
<accession>A0A8B7P986</accession>
<evidence type="ECO:0000256" key="8">
    <source>
        <dbReference type="ARBA" id="ARBA00023242"/>
    </source>
</evidence>
<gene>
    <name evidence="14" type="primary">LOC108677935</name>
</gene>
<evidence type="ECO:0000256" key="12">
    <source>
        <dbReference type="SAM" id="MobiDB-lite"/>
    </source>
</evidence>
<feature type="region of interest" description="Disordered" evidence="12">
    <location>
        <begin position="345"/>
        <end position="364"/>
    </location>
</feature>
<dbReference type="Proteomes" id="UP000694843">
    <property type="component" value="Unplaced"/>
</dbReference>
<feature type="region of interest" description="Disordered" evidence="12">
    <location>
        <begin position="376"/>
        <end position="409"/>
    </location>
</feature>
<evidence type="ECO:0000256" key="1">
    <source>
        <dbReference type="ARBA" id="ARBA00004123"/>
    </source>
</evidence>
<evidence type="ECO:0000256" key="7">
    <source>
        <dbReference type="ARBA" id="ARBA00022839"/>
    </source>
</evidence>
<dbReference type="OMA" id="NCAVATI"/>
<evidence type="ECO:0000256" key="6">
    <source>
        <dbReference type="ARBA" id="ARBA00022801"/>
    </source>
</evidence>
<dbReference type="GeneID" id="108677935"/>
<dbReference type="GO" id="GO:0071479">
    <property type="term" value="P:cellular response to ionizing radiation"/>
    <property type="evidence" value="ECO:0007669"/>
    <property type="project" value="TreeGrafter"/>
</dbReference>
<dbReference type="Gene3D" id="3.70.10.10">
    <property type="match status" value="1"/>
</dbReference>
<dbReference type="SUPFAM" id="SSF55979">
    <property type="entry name" value="DNA clamp"/>
    <property type="match status" value="1"/>
</dbReference>
<dbReference type="GO" id="GO:0000076">
    <property type="term" value="P:DNA replication checkpoint signaling"/>
    <property type="evidence" value="ECO:0007669"/>
    <property type="project" value="TreeGrafter"/>
</dbReference>
<dbReference type="GO" id="GO:0031573">
    <property type="term" value="P:mitotic intra-S DNA damage checkpoint signaling"/>
    <property type="evidence" value="ECO:0007669"/>
    <property type="project" value="TreeGrafter"/>
</dbReference>
<keyword evidence="6" id="KW-0378">Hydrolase</keyword>
<dbReference type="PANTHER" id="PTHR15237:SF0">
    <property type="entry name" value="CELL CYCLE CHECKPOINT CONTROL PROTEIN"/>
    <property type="match status" value="1"/>
</dbReference>
<comment type="function">
    <text evidence="9">Component of the 9-1-1 cell-cycle checkpoint response complex that plays a major role in DNA repair. The 9-1-1 complex is recruited to DNA lesion upon damage by the RAD17-replication factor C (RFC) clamp loader complex. Acts then as a sliding clamp platform on DNA for several proteins involved in long-patch base excision repair (LP-BER). The 9-1-1 complex stimulates DNA polymerase beta (POLB) activity by increasing its affinity for the 3'-OH end of the primer-template and stabilizes POLB to those sites where LP-BER proceeds; endonuclease FEN1 cleavage activity on substrates with double, nick, or gap flaps of distinct sequences and lengths; and DNA ligase I (LIG1) on long-patch base excision repair substrates. The 9-1-1 complex is necessary for the recruitment of RHNO1 to sites of double-stranded breaks (DSB) occurring during the S phase. RAD9A possesses 3'-&gt;5' double stranded DNA exonuclease activity.</text>
</comment>
<dbReference type="KEGG" id="hazt:108677935"/>
<dbReference type="RefSeq" id="XP_018021736.1">
    <property type="nucleotide sequence ID" value="XM_018166247.2"/>
</dbReference>
<proteinExistence type="inferred from homology"/>
<evidence type="ECO:0000256" key="2">
    <source>
        <dbReference type="ARBA" id="ARBA00008494"/>
    </source>
</evidence>
<feature type="compositionally biased region" description="Polar residues" evidence="12">
    <location>
        <begin position="395"/>
        <end position="409"/>
    </location>
</feature>
<keyword evidence="4" id="KW-0540">Nuclease</keyword>
<keyword evidence="7" id="KW-0269">Exonuclease</keyword>
<dbReference type="CTD" id="40054"/>
<comment type="subcellular location">
    <subcellularLocation>
        <location evidence="1">Nucleus</location>
    </subcellularLocation>
</comment>
<evidence type="ECO:0000313" key="14">
    <source>
        <dbReference type="RefSeq" id="XP_018021736.1"/>
    </source>
</evidence>
<evidence type="ECO:0000256" key="11">
    <source>
        <dbReference type="ARBA" id="ARBA00079896"/>
    </source>
</evidence>
<reference evidence="14" key="1">
    <citation type="submission" date="2025-08" db="UniProtKB">
        <authorList>
            <consortium name="RefSeq"/>
        </authorList>
    </citation>
    <scope>IDENTIFICATION</scope>
    <source>
        <tissue evidence="14">Whole organism</tissue>
    </source>
</reference>
<evidence type="ECO:0000313" key="13">
    <source>
        <dbReference type="Proteomes" id="UP000694843"/>
    </source>
</evidence>
<dbReference type="FunFam" id="3.70.10.10:FF:000005">
    <property type="entry name" value="Cell cycle checkpoint control protein"/>
    <property type="match status" value="1"/>
</dbReference>
<evidence type="ECO:0000256" key="5">
    <source>
        <dbReference type="ARBA" id="ARBA00022763"/>
    </source>
</evidence>
<keyword evidence="13" id="KW-1185">Reference proteome</keyword>